<dbReference type="RefSeq" id="WP_344435476.1">
    <property type="nucleotide sequence ID" value="NZ_BAAASL010000009.1"/>
</dbReference>
<feature type="transmembrane region" description="Helical" evidence="1">
    <location>
        <begin position="200"/>
        <end position="220"/>
    </location>
</feature>
<organism evidence="4 5">
    <name type="scientific">Streptomyces luteosporeus</name>
    <dbReference type="NCBI Taxonomy" id="173856"/>
    <lineage>
        <taxon>Bacteria</taxon>
        <taxon>Bacillati</taxon>
        <taxon>Actinomycetota</taxon>
        <taxon>Actinomycetes</taxon>
        <taxon>Kitasatosporales</taxon>
        <taxon>Streptomycetaceae</taxon>
        <taxon>Streptomyces</taxon>
    </lineage>
</organism>
<dbReference type="PANTHER" id="PTHR38593:SF1">
    <property type="entry name" value="BLR2558 PROTEIN"/>
    <property type="match status" value="1"/>
</dbReference>
<evidence type="ECO:0000256" key="1">
    <source>
        <dbReference type="SAM" id="Phobius"/>
    </source>
</evidence>
<keyword evidence="1" id="KW-0812">Transmembrane</keyword>
<evidence type="ECO:0000313" key="4">
    <source>
        <dbReference type="EMBL" id="GAA2716637.1"/>
    </source>
</evidence>
<dbReference type="InterPro" id="IPR012347">
    <property type="entry name" value="Ferritin-like"/>
</dbReference>
<dbReference type="EMBL" id="BAAASL010000009">
    <property type="protein sequence ID" value="GAA2716637.1"/>
    <property type="molecule type" value="Genomic_DNA"/>
</dbReference>
<comment type="caution">
    <text evidence="4">The sequence shown here is derived from an EMBL/GenBank/DDBJ whole genome shotgun (WGS) entry which is preliminary data.</text>
</comment>
<keyword evidence="5" id="KW-1185">Reference proteome</keyword>
<evidence type="ECO:0000313" key="5">
    <source>
        <dbReference type="Proteomes" id="UP001500886"/>
    </source>
</evidence>
<sequence length="232" mass="23472">MRSRQWAAAAVTALAMCTATTGPAHAEGEPGPTDSAFLNTVHQGNLAEIEAGNDAQHNATTACVKDAGAMFVRDHTKMDGDVTALAGSLKVALPSGPSAEQKQQLAGIRAKAGTKAYDSAWLSAQAANHRATLTLIDEQIASGRNARITAAAKAARPVVAMHLARVSGGVCHGQAPVRTVPAGDGGMAAGTDAYGETVTAVAGGAALGGTLLACGTVLVLRRRRTRAASARR</sequence>
<accession>A0ABP6G5T7</accession>
<evidence type="ECO:0000256" key="2">
    <source>
        <dbReference type="SAM" id="SignalP"/>
    </source>
</evidence>
<keyword evidence="2" id="KW-0732">Signal</keyword>
<feature type="domain" description="DUF4142" evidence="3">
    <location>
        <begin position="33"/>
        <end position="166"/>
    </location>
</feature>
<protein>
    <recommendedName>
        <fullName evidence="3">DUF4142 domain-containing protein</fullName>
    </recommendedName>
</protein>
<feature type="signal peptide" evidence="2">
    <location>
        <begin position="1"/>
        <end position="26"/>
    </location>
</feature>
<dbReference type="Proteomes" id="UP001500886">
    <property type="component" value="Unassembled WGS sequence"/>
</dbReference>
<feature type="chain" id="PRO_5046023872" description="DUF4142 domain-containing protein" evidence="2">
    <location>
        <begin position="27"/>
        <end position="232"/>
    </location>
</feature>
<dbReference type="Gene3D" id="1.20.1260.10">
    <property type="match status" value="1"/>
</dbReference>
<proteinExistence type="predicted"/>
<evidence type="ECO:0000259" key="3">
    <source>
        <dbReference type="Pfam" id="PF13628"/>
    </source>
</evidence>
<name>A0ABP6G5T7_9ACTN</name>
<reference evidence="5" key="1">
    <citation type="journal article" date="2019" name="Int. J. Syst. Evol. Microbiol.">
        <title>The Global Catalogue of Microorganisms (GCM) 10K type strain sequencing project: providing services to taxonomists for standard genome sequencing and annotation.</title>
        <authorList>
            <consortium name="The Broad Institute Genomics Platform"/>
            <consortium name="The Broad Institute Genome Sequencing Center for Infectious Disease"/>
            <person name="Wu L."/>
            <person name="Ma J."/>
        </authorList>
    </citation>
    <scope>NUCLEOTIDE SEQUENCE [LARGE SCALE GENOMIC DNA]</scope>
    <source>
        <strain evidence="5">JCM 4542</strain>
    </source>
</reference>
<keyword evidence="1" id="KW-1133">Transmembrane helix</keyword>
<keyword evidence="1" id="KW-0472">Membrane</keyword>
<dbReference type="PANTHER" id="PTHR38593">
    <property type="entry name" value="BLR2558 PROTEIN"/>
    <property type="match status" value="1"/>
</dbReference>
<dbReference type="Pfam" id="PF13628">
    <property type="entry name" value="DUF4142"/>
    <property type="match status" value="1"/>
</dbReference>
<gene>
    <name evidence="4" type="ORF">GCM10010315_28160</name>
</gene>
<dbReference type="InterPro" id="IPR025419">
    <property type="entry name" value="DUF4142"/>
</dbReference>